<feature type="domain" description="Cas12f1-like TNB" evidence="7">
    <location>
        <begin position="176"/>
        <end position="243"/>
    </location>
</feature>
<dbReference type="RefSeq" id="WP_175482822.1">
    <property type="nucleotide sequence ID" value="NZ_FMZZ01000006.1"/>
</dbReference>
<comment type="similarity">
    <text evidence="1">In the C-terminal section; belongs to the transposase 35 family.</text>
</comment>
<evidence type="ECO:0000256" key="1">
    <source>
        <dbReference type="ARBA" id="ARBA00008761"/>
    </source>
</evidence>
<comment type="similarity">
    <text evidence="2">In the N-terminal section; belongs to the transposase 2 family.</text>
</comment>
<dbReference type="Pfam" id="PF01385">
    <property type="entry name" value="OrfB_IS605"/>
    <property type="match status" value="1"/>
</dbReference>
<dbReference type="Pfam" id="PF07282">
    <property type="entry name" value="Cas12f1-like_TNB"/>
    <property type="match status" value="1"/>
</dbReference>
<protein>
    <submittedName>
        <fullName evidence="8">Putative transposase</fullName>
    </submittedName>
</protein>
<dbReference type="InterPro" id="IPR010095">
    <property type="entry name" value="Cas12f1-like_TNB"/>
</dbReference>
<dbReference type="GO" id="GO:0003677">
    <property type="term" value="F:DNA binding"/>
    <property type="evidence" value="ECO:0007669"/>
    <property type="project" value="UniProtKB-KW"/>
</dbReference>
<dbReference type="InterPro" id="IPR051399">
    <property type="entry name" value="RNA-guided_DNA_endo/Transpos"/>
</dbReference>
<organism evidence="8 9">
    <name type="scientific">Actinokineospora iranica</name>
    <dbReference type="NCBI Taxonomy" id="1271860"/>
    <lineage>
        <taxon>Bacteria</taxon>
        <taxon>Bacillati</taxon>
        <taxon>Actinomycetota</taxon>
        <taxon>Actinomycetes</taxon>
        <taxon>Pseudonocardiales</taxon>
        <taxon>Pseudonocardiaceae</taxon>
        <taxon>Actinokineospora</taxon>
    </lineage>
</organism>
<evidence type="ECO:0000259" key="7">
    <source>
        <dbReference type="Pfam" id="PF07282"/>
    </source>
</evidence>
<keyword evidence="9" id="KW-1185">Reference proteome</keyword>
<keyword evidence="3" id="KW-0815">Transposition</keyword>
<dbReference type="GO" id="GO:0006310">
    <property type="term" value="P:DNA recombination"/>
    <property type="evidence" value="ECO:0007669"/>
    <property type="project" value="UniProtKB-KW"/>
</dbReference>
<feature type="domain" description="Probable transposase IS891/IS1136/IS1341" evidence="6">
    <location>
        <begin position="41"/>
        <end position="164"/>
    </location>
</feature>
<evidence type="ECO:0000313" key="8">
    <source>
        <dbReference type="EMBL" id="SDC97800.1"/>
    </source>
</evidence>
<evidence type="ECO:0000256" key="2">
    <source>
        <dbReference type="ARBA" id="ARBA00011044"/>
    </source>
</evidence>
<proteinExistence type="inferred from homology"/>
<dbReference type="GO" id="GO:0032196">
    <property type="term" value="P:transposition"/>
    <property type="evidence" value="ECO:0007669"/>
    <property type="project" value="UniProtKB-KW"/>
</dbReference>
<dbReference type="PANTHER" id="PTHR30405:SF11">
    <property type="entry name" value="RNA-GUIDED DNA ENDONUCLEASE RV2885C-RELATED"/>
    <property type="match status" value="1"/>
</dbReference>
<evidence type="ECO:0000256" key="3">
    <source>
        <dbReference type="ARBA" id="ARBA00022578"/>
    </source>
</evidence>
<dbReference type="InterPro" id="IPR001959">
    <property type="entry name" value="Transposase"/>
</dbReference>
<sequence>MGGIRTSESTRKLARRLDSDTARVLSATVRRERGGRWFVAFQCEVQRTDRPARNPEAVVGVDLGVSMLAVTSRGRFHPNPRHLAHAEKELRSACRALSRRQGPDVRTGQHPSGRWEAARNVVARRHVRVADLRRDGLHKLTTGLARGFGTLVVEDLNVAGMLRNRRLARQIADAGFGEFRRQLTYKTSWRGGELVVADRWLPSSKTCSGCGWVNPKLRLSDRIYRCKCCGLVLDRDLNAARNLRQYVARSGRETVNGRGADQKTTRARVAGGVETSTNPSLTRLVHVGTH</sequence>
<keyword evidence="4" id="KW-0238">DNA-binding</keyword>
<dbReference type="STRING" id="1271860.SAMN05216174_10659"/>
<gene>
    <name evidence="8" type="ORF">SAMN05216174_10659</name>
</gene>
<evidence type="ECO:0000259" key="6">
    <source>
        <dbReference type="Pfam" id="PF01385"/>
    </source>
</evidence>
<dbReference type="EMBL" id="FMZZ01000006">
    <property type="protein sequence ID" value="SDC97800.1"/>
    <property type="molecule type" value="Genomic_DNA"/>
</dbReference>
<evidence type="ECO:0000256" key="5">
    <source>
        <dbReference type="ARBA" id="ARBA00023172"/>
    </source>
</evidence>
<accession>A0A1G6QZG4</accession>
<dbReference type="NCBIfam" id="NF040570">
    <property type="entry name" value="guided_TnpB"/>
    <property type="match status" value="1"/>
</dbReference>
<dbReference type="Proteomes" id="UP000199501">
    <property type="component" value="Unassembled WGS sequence"/>
</dbReference>
<name>A0A1G6QZG4_9PSEU</name>
<dbReference type="AlphaFoldDB" id="A0A1G6QZG4"/>
<evidence type="ECO:0000313" key="9">
    <source>
        <dbReference type="Proteomes" id="UP000199501"/>
    </source>
</evidence>
<dbReference type="PANTHER" id="PTHR30405">
    <property type="entry name" value="TRANSPOSASE"/>
    <property type="match status" value="1"/>
</dbReference>
<keyword evidence="5" id="KW-0233">DNA recombination</keyword>
<evidence type="ECO:0000256" key="4">
    <source>
        <dbReference type="ARBA" id="ARBA00023125"/>
    </source>
</evidence>
<reference evidence="9" key="1">
    <citation type="submission" date="2016-10" db="EMBL/GenBank/DDBJ databases">
        <authorList>
            <person name="Varghese N."/>
            <person name="Submissions S."/>
        </authorList>
    </citation>
    <scope>NUCLEOTIDE SEQUENCE [LARGE SCALE GENOMIC DNA]</scope>
    <source>
        <strain evidence="9">IBRC-M 10403</strain>
    </source>
</reference>